<protein>
    <submittedName>
        <fullName evidence="2">Uncharacterized protein</fullName>
    </submittedName>
</protein>
<feature type="compositionally biased region" description="Basic and acidic residues" evidence="1">
    <location>
        <begin position="112"/>
        <end position="131"/>
    </location>
</feature>
<reference evidence="2" key="1">
    <citation type="submission" date="2018-04" db="EMBL/GenBank/DDBJ databases">
        <title>WGS assembly of Panicum hallii.</title>
        <authorList>
            <person name="Lovell J."/>
            <person name="Jenkins J."/>
            <person name="Lowry D."/>
            <person name="Mamidi S."/>
            <person name="Sreedasyam A."/>
            <person name="Weng X."/>
            <person name="Barry K."/>
            <person name="Bonette J."/>
            <person name="Campitelli B."/>
            <person name="Daum C."/>
            <person name="Gordon S."/>
            <person name="Gould B."/>
            <person name="Lipzen A."/>
            <person name="Macqueen A."/>
            <person name="Palacio-Mejia J."/>
            <person name="Plott C."/>
            <person name="Shakirov E."/>
            <person name="Shu S."/>
            <person name="Yoshinaga Y."/>
            <person name="Zane M."/>
            <person name="Rokhsar D."/>
            <person name="Grimwood J."/>
            <person name="Schmutz J."/>
            <person name="Juenger T."/>
        </authorList>
    </citation>
    <scope>NUCLEOTIDE SEQUENCE [LARGE SCALE GENOMIC DNA]</scope>
    <source>
        <strain evidence="2">FIL2</strain>
    </source>
</reference>
<evidence type="ECO:0000256" key="1">
    <source>
        <dbReference type="SAM" id="MobiDB-lite"/>
    </source>
</evidence>
<accession>A0A2T8ID25</accession>
<feature type="region of interest" description="Disordered" evidence="1">
    <location>
        <begin position="51"/>
        <end position="168"/>
    </location>
</feature>
<gene>
    <name evidence="2" type="ORF">PAHAL_7G219000</name>
</gene>
<dbReference type="AlphaFoldDB" id="A0A2T8ID25"/>
<proteinExistence type="predicted"/>
<sequence>MDFLSNTAAVPVDGTPWNPSSRRHERRGRCPCTFATKASSLVAVPYVVSGDGPAAGRRAGVRGLRPNRGVATARGGPGRGRDLAAGVPQGPGEGAGARWTTTACSAPPGSGRRGEGGERGSRRTSASRREAAAGGRALRLDGGRRRRRRGKRERSSRQTADFGGGDGDGSLVLANVLLLLHP</sequence>
<dbReference type="Gramene" id="PVH35585">
    <property type="protein sequence ID" value="PVH35585"/>
    <property type="gene ID" value="PAHAL_7G219000"/>
</dbReference>
<evidence type="ECO:0000313" key="2">
    <source>
        <dbReference type="EMBL" id="PVH35585.1"/>
    </source>
</evidence>
<dbReference type="EMBL" id="CM008052">
    <property type="protein sequence ID" value="PVH35585.1"/>
    <property type="molecule type" value="Genomic_DNA"/>
</dbReference>
<dbReference type="Proteomes" id="UP000243499">
    <property type="component" value="Chromosome 7"/>
</dbReference>
<name>A0A2T8ID25_9POAL</name>
<organism evidence="2">
    <name type="scientific">Panicum hallii</name>
    <dbReference type="NCBI Taxonomy" id="206008"/>
    <lineage>
        <taxon>Eukaryota</taxon>
        <taxon>Viridiplantae</taxon>
        <taxon>Streptophyta</taxon>
        <taxon>Embryophyta</taxon>
        <taxon>Tracheophyta</taxon>
        <taxon>Spermatophyta</taxon>
        <taxon>Magnoliopsida</taxon>
        <taxon>Liliopsida</taxon>
        <taxon>Poales</taxon>
        <taxon>Poaceae</taxon>
        <taxon>PACMAD clade</taxon>
        <taxon>Panicoideae</taxon>
        <taxon>Panicodae</taxon>
        <taxon>Paniceae</taxon>
        <taxon>Panicinae</taxon>
        <taxon>Panicum</taxon>
        <taxon>Panicum sect. Panicum</taxon>
    </lineage>
</organism>
<feature type="compositionally biased region" description="Low complexity" evidence="1">
    <location>
        <begin position="51"/>
        <end position="63"/>
    </location>
</feature>
<feature type="compositionally biased region" description="Basic residues" evidence="1">
    <location>
        <begin position="144"/>
        <end position="154"/>
    </location>
</feature>